<keyword evidence="2" id="KW-1133">Transmembrane helix</keyword>
<protein>
    <submittedName>
        <fullName evidence="3">Uncharacterized protein</fullName>
    </submittedName>
</protein>
<accession>A0A4R3N2R6</accession>
<dbReference type="RefSeq" id="WP_132371568.1">
    <property type="nucleotide sequence ID" value="NZ_SMAN01000007.1"/>
</dbReference>
<feature type="coiled-coil region" evidence="1">
    <location>
        <begin position="10"/>
        <end position="61"/>
    </location>
</feature>
<organism evidence="3 4">
    <name type="scientific">Melghiribacillus thermohalophilus</name>
    <dbReference type="NCBI Taxonomy" id="1324956"/>
    <lineage>
        <taxon>Bacteria</taxon>
        <taxon>Bacillati</taxon>
        <taxon>Bacillota</taxon>
        <taxon>Bacilli</taxon>
        <taxon>Bacillales</taxon>
        <taxon>Bacillaceae</taxon>
        <taxon>Melghiribacillus</taxon>
    </lineage>
</organism>
<reference evidence="3 4" key="1">
    <citation type="submission" date="2019-03" db="EMBL/GenBank/DDBJ databases">
        <title>Genomic Encyclopedia of Type Strains, Phase IV (KMG-IV): sequencing the most valuable type-strain genomes for metagenomic binning, comparative biology and taxonomic classification.</title>
        <authorList>
            <person name="Goeker M."/>
        </authorList>
    </citation>
    <scope>NUCLEOTIDE SEQUENCE [LARGE SCALE GENOMIC DNA]</scope>
    <source>
        <strain evidence="3 4">DSM 25894</strain>
    </source>
</reference>
<dbReference type="SUPFAM" id="SSF58100">
    <property type="entry name" value="Bacterial hemolysins"/>
    <property type="match status" value="1"/>
</dbReference>
<keyword evidence="2" id="KW-0472">Membrane</keyword>
<evidence type="ECO:0000256" key="2">
    <source>
        <dbReference type="SAM" id="Phobius"/>
    </source>
</evidence>
<sequence length="94" mass="10965">MSEQKQWYTNKQLFEQILSIQNDLKDFQIELKETRAMIKKYNGLREEVGALREEVKAIENKQKGKKEISRSVLNWGGFIFGMLTVVITAIAKLM</sequence>
<keyword evidence="2" id="KW-0812">Transmembrane</keyword>
<evidence type="ECO:0000256" key="1">
    <source>
        <dbReference type="SAM" id="Coils"/>
    </source>
</evidence>
<name>A0A4R3N2R6_9BACI</name>
<feature type="transmembrane region" description="Helical" evidence="2">
    <location>
        <begin position="72"/>
        <end position="91"/>
    </location>
</feature>
<dbReference type="OrthoDB" id="2704549at2"/>
<dbReference type="Proteomes" id="UP000294650">
    <property type="component" value="Unassembled WGS sequence"/>
</dbReference>
<dbReference type="EMBL" id="SMAN01000007">
    <property type="protein sequence ID" value="TCT23400.1"/>
    <property type="molecule type" value="Genomic_DNA"/>
</dbReference>
<gene>
    <name evidence="3" type="ORF">EDD68_107114</name>
</gene>
<keyword evidence="4" id="KW-1185">Reference proteome</keyword>
<dbReference type="AlphaFoldDB" id="A0A4R3N2R6"/>
<evidence type="ECO:0000313" key="3">
    <source>
        <dbReference type="EMBL" id="TCT23400.1"/>
    </source>
</evidence>
<proteinExistence type="predicted"/>
<evidence type="ECO:0000313" key="4">
    <source>
        <dbReference type="Proteomes" id="UP000294650"/>
    </source>
</evidence>
<keyword evidence="1" id="KW-0175">Coiled coil</keyword>
<comment type="caution">
    <text evidence="3">The sequence shown here is derived from an EMBL/GenBank/DDBJ whole genome shotgun (WGS) entry which is preliminary data.</text>
</comment>